<dbReference type="Proteomes" id="UP001497444">
    <property type="component" value="Chromosome 1"/>
</dbReference>
<sequence>MPTVSRLPARLPAGSAPLRRRLRRGALRSSSPTPIPSLLRKNRRFSRNIPSFGRQIQSLGVLCAHSVVLHLLLSTQGVGDLLLQALERKAEREVQCCNGGRLCISLQCSREAEPEARA</sequence>
<evidence type="ECO:0000313" key="2">
    <source>
        <dbReference type="Proteomes" id="UP001497444"/>
    </source>
</evidence>
<dbReference type="EMBL" id="OZ020096">
    <property type="protein sequence ID" value="CAK9254752.1"/>
    <property type="molecule type" value="Genomic_DNA"/>
</dbReference>
<proteinExistence type="predicted"/>
<gene>
    <name evidence="1" type="ORF">CSSPJE1EN1_LOCUS230</name>
</gene>
<organism evidence="1 2">
    <name type="scientific">Sphagnum jensenii</name>
    <dbReference type="NCBI Taxonomy" id="128206"/>
    <lineage>
        <taxon>Eukaryota</taxon>
        <taxon>Viridiplantae</taxon>
        <taxon>Streptophyta</taxon>
        <taxon>Embryophyta</taxon>
        <taxon>Bryophyta</taxon>
        <taxon>Sphagnophytina</taxon>
        <taxon>Sphagnopsida</taxon>
        <taxon>Sphagnales</taxon>
        <taxon>Sphagnaceae</taxon>
        <taxon>Sphagnum</taxon>
    </lineage>
</organism>
<accession>A0ABP0VJZ5</accession>
<name>A0ABP0VJZ5_9BRYO</name>
<protein>
    <submittedName>
        <fullName evidence="1">Uncharacterized protein</fullName>
    </submittedName>
</protein>
<reference evidence="1 2" key="1">
    <citation type="submission" date="2024-02" db="EMBL/GenBank/DDBJ databases">
        <authorList>
            <consortium name="ELIXIR-Norway"/>
            <consortium name="Elixir Norway"/>
        </authorList>
    </citation>
    <scope>NUCLEOTIDE SEQUENCE [LARGE SCALE GENOMIC DNA]</scope>
</reference>
<evidence type="ECO:0000313" key="1">
    <source>
        <dbReference type="EMBL" id="CAK9254752.1"/>
    </source>
</evidence>
<keyword evidence="2" id="KW-1185">Reference proteome</keyword>